<organism evidence="2 3">
    <name type="scientific">Arthrobacter echini</name>
    <dbReference type="NCBI Taxonomy" id="1529066"/>
    <lineage>
        <taxon>Bacteria</taxon>
        <taxon>Bacillati</taxon>
        <taxon>Actinomycetota</taxon>
        <taxon>Actinomycetes</taxon>
        <taxon>Micrococcales</taxon>
        <taxon>Micrococcaceae</taxon>
        <taxon>Arthrobacter</taxon>
    </lineage>
</organism>
<dbReference type="Gene3D" id="3.30.2270.10">
    <property type="entry name" value="Folate-binding superfamily"/>
    <property type="match status" value="1"/>
</dbReference>
<dbReference type="RefSeq" id="WP_148599446.1">
    <property type="nucleotide sequence ID" value="NZ_VSLD01000001.1"/>
</dbReference>
<dbReference type="OrthoDB" id="7159274at2"/>
<dbReference type="AlphaFoldDB" id="A0A5D0XU06"/>
<reference evidence="2 3" key="1">
    <citation type="submission" date="2019-08" db="EMBL/GenBank/DDBJ databases">
        <title>Genone of Arthrobacter echini P9.</title>
        <authorList>
            <person name="Bowman J.P."/>
        </authorList>
    </citation>
    <scope>NUCLEOTIDE SEQUENCE [LARGE SCALE GENOMIC DNA]</scope>
    <source>
        <strain evidence="2 3">P9</strain>
    </source>
</reference>
<accession>A0A5D0XU06</accession>
<dbReference type="GO" id="GO:0046653">
    <property type="term" value="P:tetrahydrofolate metabolic process"/>
    <property type="evidence" value="ECO:0007669"/>
    <property type="project" value="InterPro"/>
</dbReference>
<dbReference type="InterPro" id="IPR006279">
    <property type="entry name" value="SoxD"/>
</dbReference>
<dbReference type="InterPro" id="IPR038561">
    <property type="entry name" value="SoxD_sf"/>
</dbReference>
<comment type="caution">
    <text evidence="2">The sequence shown here is derived from an EMBL/GenBank/DDBJ whole genome shotgun (WGS) entry which is preliminary data.</text>
</comment>
<proteinExistence type="predicted"/>
<feature type="region of interest" description="Disordered" evidence="1">
    <location>
        <begin position="84"/>
        <end position="138"/>
    </location>
</feature>
<dbReference type="Proteomes" id="UP000323410">
    <property type="component" value="Unassembled WGS sequence"/>
</dbReference>
<dbReference type="NCBIfam" id="TIGR01374">
    <property type="entry name" value="soxD"/>
    <property type="match status" value="1"/>
</dbReference>
<keyword evidence="3" id="KW-1185">Reference proteome</keyword>
<dbReference type="Pfam" id="PF04267">
    <property type="entry name" value="SoxD"/>
    <property type="match status" value="1"/>
</dbReference>
<dbReference type="EMBL" id="VSLD01000001">
    <property type="protein sequence ID" value="TYD00139.1"/>
    <property type="molecule type" value="Genomic_DNA"/>
</dbReference>
<evidence type="ECO:0000256" key="1">
    <source>
        <dbReference type="SAM" id="MobiDB-lite"/>
    </source>
</evidence>
<sequence>MLLISCPNCGSRDETEFHYGGQAHVPYPENPDELTDRQWAEFLFYRDNTKGSFAERWLHSTGCRQWFNMLRDTVTYDIQAIYPMGAPRPAPNTDQPADFGTASLAPDSTTTGTTGPSVASTDLGPAEPAATAPKGATQ</sequence>
<evidence type="ECO:0000313" key="2">
    <source>
        <dbReference type="EMBL" id="TYD00139.1"/>
    </source>
</evidence>
<gene>
    <name evidence="2" type="ORF">FQ377_01335</name>
</gene>
<protein>
    <submittedName>
        <fullName evidence="2">Sarcosine oxidase subunit delta</fullName>
    </submittedName>
</protein>
<dbReference type="GO" id="GO:0008115">
    <property type="term" value="F:sarcosine oxidase activity"/>
    <property type="evidence" value="ECO:0007669"/>
    <property type="project" value="InterPro"/>
</dbReference>
<evidence type="ECO:0000313" key="3">
    <source>
        <dbReference type="Proteomes" id="UP000323410"/>
    </source>
</evidence>
<name>A0A5D0XU06_9MICC</name>